<sequence>MLAPVRILFNQIRHYKHNSTPKFWKEQGVKYGLVTYYPRHPDHQDPPIKPTKLLLIERVKPFKGNPHWEKKILRDFGLDSEKKKRHTTVVKNTPEICLVLWKIKHLIKVTPIQMPDKLPDDINSISTYLHDSGKLMIFPKIDEKRYKASEDFRNNPKRLDGDTLQEKLRLAWLNPME</sequence>
<organism evidence="1 2">
    <name type="scientific">Eretmocerus hayati</name>
    <dbReference type="NCBI Taxonomy" id="131215"/>
    <lineage>
        <taxon>Eukaryota</taxon>
        <taxon>Metazoa</taxon>
        <taxon>Ecdysozoa</taxon>
        <taxon>Arthropoda</taxon>
        <taxon>Hexapoda</taxon>
        <taxon>Insecta</taxon>
        <taxon>Pterygota</taxon>
        <taxon>Neoptera</taxon>
        <taxon>Endopterygota</taxon>
        <taxon>Hymenoptera</taxon>
        <taxon>Apocrita</taxon>
        <taxon>Proctotrupomorpha</taxon>
        <taxon>Chalcidoidea</taxon>
        <taxon>Aphelinidae</taxon>
        <taxon>Aphelininae</taxon>
        <taxon>Eretmocerus</taxon>
    </lineage>
</organism>
<gene>
    <name evidence="1" type="ORF">QAD02_016190</name>
</gene>
<accession>A0ACC2PBE1</accession>
<proteinExistence type="predicted"/>
<name>A0ACC2PBE1_9HYME</name>
<protein>
    <submittedName>
        <fullName evidence="1">Uncharacterized protein</fullName>
    </submittedName>
</protein>
<dbReference type="Proteomes" id="UP001239111">
    <property type="component" value="Chromosome 2"/>
</dbReference>
<keyword evidence="2" id="KW-1185">Reference proteome</keyword>
<evidence type="ECO:0000313" key="1">
    <source>
        <dbReference type="EMBL" id="KAJ8680403.1"/>
    </source>
</evidence>
<dbReference type="EMBL" id="CM056742">
    <property type="protein sequence ID" value="KAJ8680403.1"/>
    <property type="molecule type" value="Genomic_DNA"/>
</dbReference>
<comment type="caution">
    <text evidence="1">The sequence shown here is derived from an EMBL/GenBank/DDBJ whole genome shotgun (WGS) entry which is preliminary data.</text>
</comment>
<evidence type="ECO:0000313" key="2">
    <source>
        <dbReference type="Proteomes" id="UP001239111"/>
    </source>
</evidence>
<reference evidence="1" key="1">
    <citation type="submission" date="2023-04" db="EMBL/GenBank/DDBJ databases">
        <title>A chromosome-level genome assembly of the parasitoid wasp Eretmocerus hayati.</title>
        <authorList>
            <person name="Zhong Y."/>
            <person name="Liu S."/>
            <person name="Liu Y."/>
        </authorList>
    </citation>
    <scope>NUCLEOTIDE SEQUENCE</scope>
    <source>
        <strain evidence="1">ZJU_SS_LIU_2023</strain>
    </source>
</reference>